<dbReference type="Proteomes" id="UP000487882">
    <property type="component" value="Unassembled WGS sequence"/>
</dbReference>
<comment type="caution">
    <text evidence="1">The sequence shown here is derived from an EMBL/GenBank/DDBJ whole genome shotgun (WGS) entry which is preliminary data.</text>
</comment>
<protein>
    <submittedName>
        <fullName evidence="1">Uncharacterized protein</fullName>
    </submittedName>
</protein>
<sequence length="29" mass="3235">MRWRRSVTLLLTGQALSLIGSSIVQYAIT</sequence>
<name>A0A7K1J404_9BIFI</name>
<reference evidence="1 2" key="1">
    <citation type="submission" date="2019-09" db="EMBL/GenBank/DDBJ databases">
        <title>Bifidobacterium canis sp. nov., isolated from the digestive tract of German Shepherd dog puppy.</title>
        <authorList>
            <person name="Bunesova V."/>
        </authorList>
    </citation>
    <scope>NUCLEOTIDE SEQUENCE [LARGE SCALE GENOMIC DNA]</scope>
    <source>
        <strain evidence="1 2">GSD1FS</strain>
    </source>
</reference>
<gene>
    <name evidence="1" type="ORF">GSD1FS_0704</name>
</gene>
<accession>A0A7K1J404</accession>
<dbReference type="AlphaFoldDB" id="A0A7K1J404"/>
<keyword evidence="2" id="KW-1185">Reference proteome</keyword>
<dbReference type="EMBL" id="WNLP01000002">
    <property type="protein sequence ID" value="MUH59383.1"/>
    <property type="molecule type" value="Genomic_DNA"/>
</dbReference>
<proteinExistence type="predicted"/>
<organism evidence="1 2">
    <name type="scientific">Bifidobacterium canis</name>
    <dbReference type="NCBI Taxonomy" id="2610880"/>
    <lineage>
        <taxon>Bacteria</taxon>
        <taxon>Bacillati</taxon>
        <taxon>Actinomycetota</taxon>
        <taxon>Actinomycetes</taxon>
        <taxon>Bifidobacteriales</taxon>
        <taxon>Bifidobacteriaceae</taxon>
        <taxon>Bifidobacterium</taxon>
    </lineage>
</organism>
<evidence type="ECO:0000313" key="1">
    <source>
        <dbReference type="EMBL" id="MUH59383.1"/>
    </source>
</evidence>
<evidence type="ECO:0000313" key="2">
    <source>
        <dbReference type="Proteomes" id="UP000487882"/>
    </source>
</evidence>